<dbReference type="AlphaFoldDB" id="A0AAU9M235"/>
<name>A0AAU9M235_9ASTR</name>
<proteinExistence type="predicted"/>
<evidence type="ECO:0000313" key="3">
    <source>
        <dbReference type="Proteomes" id="UP001157418"/>
    </source>
</evidence>
<evidence type="ECO:0000256" key="1">
    <source>
        <dbReference type="SAM" id="MobiDB-lite"/>
    </source>
</evidence>
<feature type="region of interest" description="Disordered" evidence="1">
    <location>
        <begin position="25"/>
        <end position="47"/>
    </location>
</feature>
<protein>
    <submittedName>
        <fullName evidence="2">Uncharacterized protein</fullName>
    </submittedName>
</protein>
<dbReference type="EMBL" id="CAKMRJ010000113">
    <property type="protein sequence ID" value="CAH1418129.1"/>
    <property type="molecule type" value="Genomic_DNA"/>
</dbReference>
<comment type="caution">
    <text evidence="2">The sequence shown here is derived from an EMBL/GenBank/DDBJ whole genome shotgun (WGS) entry which is preliminary data.</text>
</comment>
<reference evidence="2 3" key="1">
    <citation type="submission" date="2022-01" db="EMBL/GenBank/DDBJ databases">
        <authorList>
            <person name="Xiong W."/>
            <person name="Schranz E."/>
        </authorList>
    </citation>
    <scope>NUCLEOTIDE SEQUENCE [LARGE SCALE GENOMIC DNA]</scope>
</reference>
<organism evidence="2 3">
    <name type="scientific">Lactuca virosa</name>
    <dbReference type="NCBI Taxonomy" id="75947"/>
    <lineage>
        <taxon>Eukaryota</taxon>
        <taxon>Viridiplantae</taxon>
        <taxon>Streptophyta</taxon>
        <taxon>Embryophyta</taxon>
        <taxon>Tracheophyta</taxon>
        <taxon>Spermatophyta</taxon>
        <taxon>Magnoliopsida</taxon>
        <taxon>eudicotyledons</taxon>
        <taxon>Gunneridae</taxon>
        <taxon>Pentapetalae</taxon>
        <taxon>asterids</taxon>
        <taxon>campanulids</taxon>
        <taxon>Asterales</taxon>
        <taxon>Asteraceae</taxon>
        <taxon>Cichorioideae</taxon>
        <taxon>Cichorieae</taxon>
        <taxon>Lactucinae</taxon>
        <taxon>Lactuca</taxon>
    </lineage>
</organism>
<sequence length="123" mass="14070">MVNEEDEETYYHGTQLHYDDTFTYGMEGEVGRTPTGKNVEPSPDVGQHDKKQCLLLLGRNERGVLHDPIHTKIEENHQTKEKKAVECLEKANEDIVNEESNDVSNHLLLDNLYAASTLGFWKE</sequence>
<dbReference type="Proteomes" id="UP001157418">
    <property type="component" value="Unassembled WGS sequence"/>
</dbReference>
<evidence type="ECO:0000313" key="2">
    <source>
        <dbReference type="EMBL" id="CAH1418129.1"/>
    </source>
</evidence>
<accession>A0AAU9M235</accession>
<keyword evidence="3" id="KW-1185">Reference proteome</keyword>
<gene>
    <name evidence="2" type="ORF">LVIROSA_LOCUS5745</name>
</gene>